<reference evidence="6 7" key="1">
    <citation type="submission" date="2018-08" db="EMBL/GenBank/DDBJ databases">
        <title>Microbispora. triticiradicis sp. nov., a novel actinomycete isolated from the root of wheat (Triticum aestivum L.)).</title>
        <authorList>
            <person name="Han C."/>
        </authorList>
    </citation>
    <scope>NUCLEOTIDE SEQUENCE [LARGE SCALE GENOMIC DNA]</scope>
    <source>
        <strain evidence="6 7">NEAU-HRDPA2-9</strain>
    </source>
</reference>
<name>A0ABX9LA90_9ACTN</name>
<sequence>PAHKQIVSMARALSHSARLIIMDEPSAALAHDEVDNLFRVIRDLTAQGVAVIYISHRLEEIRQIGDRVTVLKDGRTVAVGLAAKDTPTQQIVALMTGRNVEYVFPPRPQVGAHEGRDEVLRVENLTLPGRFADVSFSIRAGEIVGLAGLVGSGRSEIVEAIYGARRATGRVVLDGQVVRPG</sequence>
<evidence type="ECO:0000256" key="1">
    <source>
        <dbReference type="ARBA" id="ARBA00022448"/>
    </source>
</evidence>
<protein>
    <submittedName>
        <fullName evidence="6">Sugar ABC transporter ATP-binding protein</fullName>
    </submittedName>
</protein>
<feature type="domain" description="ABC transporter" evidence="5">
    <location>
        <begin position="132"/>
        <end position="178"/>
    </location>
</feature>
<keyword evidence="2" id="KW-0677">Repeat</keyword>
<organism evidence="6 7">
    <name type="scientific">Microbispora triticiradicis</name>
    <dbReference type="NCBI Taxonomy" id="2200763"/>
    <lineage>
        <taxon>Bacteria</taxon>
        <taxon>Bacillati</taxon>
        <taxon>Actinomycetota</taxon>
        <taxon>Actinomycetes</taxon>
        <taxon>Streptosporangiales</taxon>
        <taxon>Streptosporangiaceae</taxon>
        <taxon>Microbispora</taxon>
    </lineage>
</organism>
<evidence type="ECO:0000256" key="3">
    <source>
        <dbReference type="ARBA" id="ARBA00022741"/>
    </source>
</evidence>
<dbReference type="InterPro" id="IPR003439">
    <property type="entry name" value="ABC_transporter-like_ATP-bd"/>
</dbReference>
<dbReference type="GO" id="GO:0005524">
    <property type="term" value="F:ATP binding"/>
    <property type="evidence" value="ECO:0007669"/>
    <property type="project" value="UniProtKB-KW"/>
</dbReference>
<dbReference type="PROSITE" id="PS51219">
    <property type="entry name" value="DPCK"/>
    <property type="match status" value="1"/>
</dbReference>
<dbReference type="PANTHER" id="PTHR43790:SF9">
    <property type="entry name" value="GALACTOFURANOSE TRANSPORTER ATP-BINDING PROTEIN YTFR"/>
    <property type="match status" value="1"/>
</dbReference>
<comment type="caution">
    <text evidence="6">The sequence shown here is derived from an EMBL/GenBank/DDBJ whole genome shotgun (WGS) entry which is preliminary data.</text>
</comment>
<dbReference type="InterPro" id="IPR001977">
    <property type="entry name" value="Depp_CoAkinase"/>
</dbReference>
<dbReference type="Pfam" id="PF00005">
    <property type="entry name" value="ABC_tran"/>
    <property type="match status" value="1"/>
</dbReference>
<feature type="non-terminal residue" evidence="6">
    <location>
        <position position="181"/>
    </location>
</feature>
<dbReference type="PANTHER" id="PTHR43790">
    <property type="entry name" value="CARBOHYDRATE TRANSPORT ATP-BINDING PROTEIN MG119-RELATED"/>
    <property type="match status" value="1"/>
</dbReference>
<keyword evidence="4 6" id="KW-0067">ATP-binding</keyword>
<evidence type="ECO:0000256" key="2">
    <source>
        <dbReference type="ARBA" id="ARBA00022737"/>
    </source>
</evidence>
<evidence type="ECO:0000313" key="7">
    <source>
        <dbReference type="Proteomes" id="UP000262538"/>
    </source>
</evidence>
<proteinExistence type="predicted"/>
<keyword evidence="1" id="KW-0813">Transport</keyword>
<dbReference type="InterPro" id="IPR027417">
    <property type="entry name" value="P-loop_NTPase"/>
</dbReference>
<dbReference type="SUPFAM" id="SSF52540">
    <property type="entry name" value="P-loop containing nucleoside triphosphate hydrolases"/>
    <property type="match status" value="2"/>
</dbReference>
<evidence type="ECO:0000313" key="6">
    <source>
        <dbReference type="EMBL" id="RGA00707.1"/>
    </source>
</evidence>
<evidence type="ECO:0000259" key="5">
    <source>
        <dbReference type="Pfam" id="PF00005"/>
    </source>
</evidence>
<feature type="non-terminal residue" evidence="6">
    <location>
        <position position="1"/>
    </location>
</feature>
<keyword evidence="7" id="KW-1185">Reference proteome</keyword>
<evidence type="ECO:0000256" key="4">
    <source>
        <dbReference type="ARBA" id="ARBA00022840"/>
    </source>
</evidence>
<dbReference type="EMBL" id="QFZU02000194">
    <property type="protein sequence ID" value="RGA00707.1"/>
    <property type="molecule type" value="Genomic_DNA"/>
</dbReference>
<gene>
    <name evidence="6" type="ORF">DI270_033360</name>
</gene>
<dbReference type="Proteomes" id="UP000262538">
    <property type="component" value="Unassembled WGS sequence"/>
</dbReference>
<keyword evidence="3" id="KW-0547">Nucleotide-binding</keyword>
<accession>A0ABX9LA90</accession>
<dbReference type="Gene3D" id="3.40.50.300">
    <property type="entry name" value="P-loop containing nucleotide triphosphate hydrolases"/>
    <property type="match status" value="2"/>
</dbReference>
<dbReference type="InterPro" id="IPR050107">
    <property type="entry name" value="ABC_carbohydrate_import_ATPase"/>
</dbReference>